<gene>
    <name evidence="3" type="ORF">OZSIB_0885</name>
</gene>
<dbReference type="InterPro" id="IPR014729">
    <property type="entry name" value="Rossmann-like_a/b/a_fold"/>
</dbReference>
<dbReference type="Gene3D" id="3.40.50.620">
    <property type="entry name" value="HUPs"/>
    <property type="match status" value="1"/>
</dbReference>
<dbReference type="InterPro" id="IPR033948">
    <property type="entry name" value="ETF_beta_N"/>
</dbReference>
<dbReference type="PIRSF" id="PIRSF000090">
    <property type="entry name" value="Beta-ETF"/>
    <property type="match status" value="1"/>
</dbReference>
<dbReference type="InterPro" id="IPR000049">
    <property type="entry name" value="ET-Flavoprotein_bsu_CS"/>
</dbReference>
<dbReference type="CDD" id="cd01714">
    <property type="entry name" value="ETF_beta"/>
    <property type="match status" value="1"/>
</dbReference>
<comment type="caution">
    <text evidence="3">The sequence shown here is derived from an EMBL/GenBank/DDBJ whole genome shotgun (WGS) entry which is preliminary data.</text>
</comment>
<dbReference type="PANTHER" id="PTHR21294">
    <property type="entry name" value="ELECTRON TRANSFER FLAVOPROTEIN BETA-SUBUNIT"/>
    <property type="match status" value="1"/>
</dbReference>
<dbReference type="GO" id="GO:0009055">
    <property type="term" value="F:electron transfer activity"/>
    <property type="evidence" value="ECO:0007669"/>
    <property type="project" value="InterPro"/>
</dbReference>
<feature type="domain" description="Electron transfer flavoprotein alpha/beta-subunit N-terminal" evidence="2">
    <location>
        <begin position="22"/>
        <end position="215"/>
    </location>
</feature>
<reference evidence="3 4" key="1">
    <citation type="submission" date="2018-05" db="EMBL/GenBank/DDBJ databases">
        <title>A metagenomic window into the 2 km-deep terrestrial subsurface aquifer revealed taxonomically and functionally diverse microbial community comprising novel uncultured bacterial lineages.</title>
        <authorList>
            <person name="Kadnikov V.V."/>
            <person name="Mardanov A.V."/>
            <person name="Beletsky A.V."/>
            <person name="Banks D."/>
            <person name="Pimenov N.V."/>
            <person name="Frank Y.A."/>
            <person name="Karnachuk O.V."/>
            <person name="Ravin N.V."/>
        </authorList>
    </citation>
    <scope>NUCLEOTIDE SEQUENCE [LARGE SCALE GENOMIC DNA]</scope>
    <source>
        <strain evidence="3">BY5</strain>
    </source>
</reference>
<comment type="similarity">
    <text evidence="1">Belongs to the ETF beta-subunit/FixA family.</text>
</comment>
<dbReference type="SMART" id="SM00893">
    <property type="entry name" value="ETF"/>
    <property type="match status" value="1"/>
</dbReference>
<dbReference type="Pfam" id="PF01012">
    <property type="entry name" value="ETF"/>
    <property type="match status" value="1"/>
</dbReference>
<organism evidence="3 4">
    <name type="scientific">Candidatus Ozemobacter sibiricus</name>
    <dbReference type="NCBI Taxonomy" id="2268124"/>
    <lineage>
        <taxon>Bacteria</taxon>
        <taxon>Candidatus Ozemobacteria</taxon>
        <taxon>Candidatus Ozemobacterales</taxon>
        <taxon>Candidatus Ozemobacteraceae</taxon>
        <taxon>Candidatus Ozemobacter</taxon>
    </lineage>
</organism>
<dbReference type="Proteomes" id="UP000252355">
    <property type="component" value="Unassembled WGS sequence"/>
</dbReference>
<dbReference type="PANTHER" id="PTHR21294:SF17">
    <property type="entry name" value="PROTEIN FIXA"/>
    <property type="match status" value="1"/>
</dbReference>
<dbReference type="PROSITE" id="PS01065">
    <property type="entry name" value="ETF_BETA"/>
    <property type="match status" value="1"/>
</dbReference>
<accession>A0A367ZWP9</accession>
<protein>
    <submittedName>
        <fullName evidence="3">Electron transfer flavoprotein, beta subunit</fullName>
    </submittedName>
</protein>
<dbReference type="EMBL" id="QOQW01000001">
    <property type="protein sequence ID" value="RCK81751.1"/>
    <property type="molecule type" value="Genomic_DNA"/>
</dbReference>
<evidence type="ECO:0000313" key="4">
    <source>
        <dbReference type="Proteomes" id="UP000252355"/>
    </source>
</evidence>
<name>A0A367ZWP9_9BACT</name>
<evidence type="ECO:0000256" key="1">
    <source>
        <dbReference type="ARBA" id="ARBA00007557"/>
    </source>
</evidence>
<evidence type="ECO:0000313" key="3">
    <source>
        <dbReference type="EMBL" id="RCK81751.1"/>
    </source>
</evidence>
<dbReference type="InterPro" id="IPR012255">
    <property type="entry name" value="ETF_b"/>
</dbReference>
<dbReference type="InterPro" id="IPR014730">
    <property type="entry name" value="ETF_a/b_N"/>
</dbReference>
<sequence>MNIIVPIKQVPDTNDVRIDPETGTLIREGVPSIVNPEDRHAVEMALTLKEQNGGGRVIVLSMGPPQAEAALRETLAMGADEAILLSDRAFAGADTLATACALAAAIRKIGAYDLIICGRQAIDGDTAQVGPQLAEFLQIPQATYVQALQRESDGLLRVERAVEGEVQILALPLPALVTCLKEANHPRIPTLKGCISAFREKPYRVWSAADLGVPLEQIGLKGSPTQVRRTFTPPPRGQGTVLTGDPAQTVRALMDTLREKGLV</sequence>
<dbReference type="SUPFAM" id="SSF52402">
    <property type="entry name" value="Adenine nucleotide alpha hydrolases-like"/>
    <property type="match status" value="1"/>
</dbReference>
<evidence type="ECO:0000259" key="2">
    <source>
        <dbReference type="SMART" id="SM00893"/>
    </source>
</evidence>
<proteinExistence type="inferred from homology"/>
<dbReference type="AlphaFoldDB" id="A0A367ZWP9"/>